<dbReference type="InterPro" id="IPR002638">
    <property type="entry name" value="Quinolinate_PRibosylTrfase_C"/>
</dbReference>
<dbReference type="Pfam" id="PF01729">
    <property type="entry name" value="QRPTase_C"/>
    <property type="match status" value="1"/>
</dbReference>
<dbReference type="InterPro" id="IPR022412">
    <property type="entry name" value="Quinolinate_PRibosylTrfase_N"/>
</dbReference>
<dbReference type="InterPro" id="IPR027277">
    <property type="entry name" value="NadC/ModD"/>
</dbReference>
<dbReference type="InterPro" id="IPR013785">
    <property type="entry name" value="Aldolase_TIM"/>
</dbReference>
<dbReference type="PANTHER" id="PTHR32179:SF3">
    <property type="entry name" value="NICOTINATE-NUCLEOTIDE PYROPHOSPHORYLASE [CARBOXYLATING]"/>
    <property type="match status" value="1"/>
</dbReference>
<evidence type="ECO:0000259" key="7">
    <source>
        <dbReference type="Pfam" id="PF01729"/>
    </source>
</evidence>
<evidence type="ECO:0000259" key="8">
    <source>
        <dbReference type="Pfam" id="PF02749"/>
    </source>
</evidence>
<dbReference type="Proteomes" id="UP000694941">
    <property type="component" value="Unplaced"/>
</dbReference>
<dbReference type="SUPFAM" id="SSF51690">
    <property type="entry name" value="Nicotinate/Quinolinate PRTase C-terminal domain-like"/>
    <property type="match status" value="1"/>
</dbReference>
<keyword evidence="9" id="KW-1185">Reference proteome</keyword>
<keyword evidence="4" id="KW-0328">Glycosyltransferase</keyword>
<protein>
    <recommendedName>
        <fullName evidence="6">Quinolinate phosphoribosyltransferase [decarboxylating]</fullName>
    </recommendedName>
</protein>
<feature type="domain" description="Quinolinate phosphoribosyl transferase C-terminal" evidence="7">
    <location>
        <begin position="110"/>
        <end position="187"/>
    </location>
</feature>
<evidence type="ECO:0000256" key="6">
    <source>
        <dbReference type="ARBA" id="ARBA00033102"/>
    </source>
</evidence>
<evidence type="ECO:0000256" key="1">
    <source>
        <dbReference type="ARBA" id="ARBA00003237"/>
    </source>
</evidence>
<keyword evidence="5" id="KW-0808">Transferase</keyword>
<reference evidence="10" key="1">
    <citation type="submission" date="2025-08" db="UniProtKB">
        <authorList>
            <consortium name="RefSeq"/>
        </authorList>
    </citation>
    <scope>IDENTIFICATION</scope>
    <source>
        <tissue evidence="10">Muscle</tissue>
    </source>
</reference>
<evidence type="ECO:0000256" key="4">
    <source>
        <dbReference type="ARBA" id="ARBA00022676"/>
    </source>
</evidence>
<comment type="pathway">
    <text evidence="2">Cofactor biosynthesis; NAD(+) biosynthesis.</text>
</comment>
<dbReference type="Gene3D" id="3.90.1170.20">
    <property type="entry name" value="Quinolinate phosphoribosyl transferase, N-terminal domain"/>
    <property type="match status" value="1"/>
</dbReference>
<evidence type="ECO:0000256" key="3">
    <source>
        <dbReference type="ARBA" id="ARBA00009400"/>
    </source>
</evidence>
<evidence type="ECO:0000313" key="10">
    <source>
        <dbReference type="RefSeq" id="XP_022239402.1"/>
    </source>
</evidence>
<sequence>MAEHILHPVILKKLARQWLNEDTSSFDFAGAAVGEHATTTEILCKSAGIIAGIPFANAVFKELNCNVEWFVSEGSFLEGSSKVASVSGKSRHVLLAERPVLNCLARCSGIATITNTQRKILDNKKWNGFLACTRKTTPGFRLPEKYAVLIGGACNHRFDLSQEIMLKDNHIKIAGSVKAELHEVAKQLKIEYPTILIEGSGGVNEDNIADYAGPHIDIISTSSTVQGYRTLDFSMNVCC</sequence>
<evidence type="ECO:0000256" key="5">
    <source>
        <dbReference type="ARBA" id="ARBA00022679"/>
    </source>
</evidence>
<organism evidence="9 10">
    <name type="scientific">Limulus polyphemus</name>
    <name type="common">Atlantic horseshoe crab</name>
    <dbReference type="NCBI Taxonomy" id="6850"/>
    <lineage>
        <taxon>Eukaryota</taxon>
        <taxon>Metazoa</taxon>
        <taxon>Ecdysozoa</taxon>
        <taxon>Arthropoda</taxon>
        <taxon>Chelicerata</taxon>
        <taxon>Merostomata</taxon>
        <taxon>Xiphosura</taxon>
        <taxon>Limulidae</taxon>
        <taxon>Limulus</taxon>
    </lineage>
</organism>
<dbReference type="Gene3D" id="3.20.20.70">
    <property type="entry name" value="Aldolase class I"/>
    <property type="match status" value="2"/>
</dbReference>
<dbReference type="GeneID" id="106457685"/>
<accession>A0ABM1S6Z7</accession>
<evidence type="ECO:0000313" key="9">
    <source>
        <dbReference type="Proteomes" id="UP000694941"/>
    </source>
</evidence>
<dbReference type="PIRSF" id="PIRSF006250">
    <property type="entry name" value="NadC_ModD"/>
    <property type="match status" value="1"/>
</dbReference>
<gene>
    <name evidence="10" type="primary">LOC106457685</name>
</gene>
<comment type="similarity">
    <text evidence="3">Belongs to the NadC/ModD family.</text>
</comment>
<dbReference type="RefSeq" id="XP_022239402.1">
    <property type="nucleotide sequence ID" value="XM_022383694.1"/>
</dbReference>
<dbReference type="Pfam" id="PF02749">
    <property type="entry name" value="QRPTase_N"/>
    <property type="match status" value="1"/>
</dbReference>
<comment type="function">
    <text evidence="1">Involved in the catabolism of quinolinic acid (QA).</text>
</comment>
<feature type="domain" description="Quinolinate phosphoribosyl transferase N-terminal" evidence="8">
    <location>
        <begin position="35"/>
        <end position="108"/>
    </location>
</feature>
<proteinExistence type="inferred from homology"/>
<evidence type="ECO:0000256" key="2">
    <source>
        <dbReference type="ARBA" id="ARBA00004790"/>
    </source>
</evidence>
<dbReference type="SUPFAM" id="SSF54675">
    <property type="entry name" value="Nicotinate/Quinolinate PRTase N-terminal domain-like"/>
    <property type="match status" value="1"/>
</dbReference>
<dbReference type="InterPro" id="IPR037128">
    <property type="entry name" value="Quinolinate_PRibosylTase_N_sf"/>
</dbReference>
<dbReference type="PANTHER" id="PTHR32179">
    <property type="entry name" value="NICOTINATE-NUCLEOTIDE PYROPHOSPHORYLASE [CARBOXYLATING]"/>
    <property type="match status" value="1"/>
</dbReference>
<name>A0ABM1S6Z7_LIMPO</name>
<dbReference type="InterPro" id="IPR036068">
    <property type="entry name" value="Nicotinate_pribotase-like_C"/>
</dbReference>